<dbReference type="RefSeq" id="WP_058447853.1">
    <property type="nucleotide sequence ID" value="NZ_CAAAHT010000005.1"/>
</dbReference>
<evidence type="ECO:0000313" key="2">
    <source>
        <dbReference type="EMBL" id="SPX59975.1"/>
    </source>
</evidence>
<dbReference type="InterPro" id="IPR036069">
    <property type="entry name" value="DUF34/NIF3_sf"/>
</dbReference>
<proteinExistence type="predicted"/>
<organism evidence="1 3">
    <name type="scientific">Legionella feeleii</name>
    <dbReference type="NCBI Taxonomy" id="453"/>
    <lineage>
        <taxon>Bacteria</taxon>
        <taxon>Pseudomonadati</taxon>
        <taxon>Pseudomonadota</taxon>
        <taxon>Gammaproteobacteria</taxon>
        <taxon>Legionellales</taxon>
        <taxon>Legionellaceae</taxon>
        <taxon>Legionella</taxon>
    </lineage>
</organism>
<dbReference type="PANTHER" id="PTHR41774">
    <property type="match status" value="1"/>
</dbReference>
<sequence length="108" mass="12155">MEKLASHYKISFYVPESHLEIVKQALFDTGAGRQGDYDQACWQCLGQGQFRPLEGANPSIGTLQKLTFVPEYKVEMLCSGEFLNAAVQALKTSHPYEEPAFDIIRLEN</sequence>
<evidence type="ECO:0000313" key="4">
    <source>
        <dbReference type="Proteomes" id="UP000251942"/>
    </source>
</evidence>
<gene>
    <name evidence="1" type="ORF">Lfee_3059</name>
    <name evidence="2" type="ORF">NCTC12022_00691</name>
</gene>
<dbReference type="FunFam" id="3.30.70.120:FF:000006">
    <property type="entry name" value="GTP cyclohydrolase 1 type 2 homolog"/>
    <property type="match status" value="1"/>
</dbReference>
<dbReference type="Proteomes" id="UP000054698">
    <property type="component" value="Unassembled WGS sequence"/>
</dbReference>
<protein>
    <submittedName>
        <fullName evidence="1">Structural toxin protein (Hemagglutinin/hemolysin) RtxA</fullName>
    </submittedName>
</protein>
<dbReference type="InterPro" id="IPR015867">
    <property type="entry name" value="N-reg_PII/ATP_PRibTrfase_C"/>
</dbReference>
<accession>A0A0W0TIF8</accession>
<dbReference type="STRING" id="453.Lfee_3059"/>
<dbReference type="EMBL" id="LNYB01000085">
    <property type="protein sequence ID" value="KTC95394.1"/>
    <property type="molecule type" value="Genomic_DNA"/>
</dbReference>
<dbReference type="AlphaFoldDB" id="A0A0W0TIF8"/>
<dbReference type="EMBL" id="UASS01000005">
    <property type="protein sequence ID" value="SPX59975.1"/>
    <property type="molecule type" value="Genomic_DNA"/>
</dbReference>
<reference evidence="1 3" key="1">
    <citation type="submission" date="2015-11" db="EMBL/GenBank/DDBJ databases">
        <title>Genomic analysis of 38 Legionella species identifies large and diverse effector repertoires.</title>
        <authorList>
            <person name="Burstein D."/>
            <person name="Amaro F."/>
            <person name="Zusman T."/>
            <person name="Lifshitz Z."/>
            <person name="Cohen O."/>
            <person name="Gilbert J.A."/>
            <person name="Pupko T."/>
            <person name="Shuman H.A."/>
            <person name="Segal G."/>
        </authorList>
    </citation>
    <scope>NUCLEOTIDE SEQUENCE [LARGE SCALE GENOMIC DNA]</scope>
    <source>
        <strain evidence="1 3">WO-44C</strain>
    </source>
</reference>
<dbReference type="Gene3D" id="3.30.70.120">
    <property type="match status" value="1"/>
</dbReference>
<dbReference type="PATRIC" id="fig|453.4.peg.3338"/>
<evidence type="ECO:0000313" key="1">
    <source>
        <dbReference type="EMBL" id="KTC95394.1"/>
    </source>
</evidence>
<dbReference type="OrthoDB" id="9795763at2"/>
<evidence type="ECO:0000313" key="3">
    <source>
        <dbReference type="Proteomes" id="UP000054698"/>
    </source>
</evidence>
<dbReference type="SUPFAM" id="SSF102705">
    <property type="entry name" value="NIF3 (NGG1p interacting factor 3)-like"/>
    <property type="match status" value="1"/>
</dbReference>
<reference evidence="2 4" key="2">
    <citation type="submission" date="2018-06" db="EMBL/GenBank/DDBJ databases">
        <authorList>
            <consortium name="Pathogen Informatics"/>
            <person name="Doyle S."/>
        </authorList>
    </citation>
    <scope>NUCLEOTIDE SEQUENCE [LARGE SCALE GENOMIC DNA]</scope>
    <source>
        <strain evidence="2 4">NCTC12022</strain>
    </source>
</reference>
<keyword evidence="3" id="KW-1185">Reference proteome</keyword>
<dbReference type="PANTHER" id="PTHR41774:SF1">
    <property type="entry name" value="NGG1P INTERACTING FACTOR NIF3"/>
    <property type="match status" value="1"/>
</dbReference>
<dbReference type="Proteomes" id="UP000251942">
    <property type="component" value="Unassembled WGS sequence"/>
</dbReference>
<name>A0A0W0TIF8_9GAMM</name>